<reference evidence="1 2" key="1">
    <citation type="submission" date="2018-08" db="EMBL/GenBank/DDBJ databases">
        <title>Recombination of ecologically and evolutionarily significant loci maintains genetic cohesion in the Pseudomonas syringae species complex.</title>
        <authorList>
            <person name="Dillon M."/>
            <person name="Thakur S."/>
            <person name="Almeida R.N.D."/>
            <person name="Weir B.S."/>
            <person name="Guttman D.S."/>
        </authorList>
    </citation>
    <scope>NUCLEOTIDE SEQUENCE [LARGE SCALE GENOMIC DNA]</scope>
    <source>
        <strain evidence="1 2">ICMP 4996</strain>
    </source>
</reference>
<name>A0A3M4XWN4_9PSED</name>
<protein>
    <submittedName>
        <fullName evidence="1">Uncharacterized protein</fullName>
    </submittedName>
</protein>
<comment type="caution">
    <text evidence="1">The sequence shown here is derived from an EMBL/GenBank/DDBJ whole genome shotgun (WGS) entry which is preliminary data.</text>
</comment>
<dbReference type="RefSeq" id="WP_234779157.1">
    <property type="nucleotide sequence ID" value="NZ_RBSD01000192.1"/>
</dbReference>
<dbReference type="Proteomes" id="UP000268004">
    <property type="component" value="Unassembled WGS sequence"/>
</dbReference>
<proteinExistence type="predicted"/>
<gene>
    <name evidence="1" type="ORF">ALP78_02272</name>
</gene>
<sequence length="450" mass="50792">MKMPPEKRRACEADIAAVLKATGHMTEIQALNKLEFMERLHREVTKPSGGRLYLSAPANTSFSRLVDAIGKYLPSKDLVKDIEVFRACKAVVGKLCEEGCRKLDVESFISAVEEVIAATIQTHRFYTTLDGLEFVDFAEFRIGRLVIQKPDFAILQGSEAHTETRDNLWKRVDGALWITEDISGSREHCERRFFESVSSVCGLLSLSFTMDAERGASGIRLSPCMDTRARPHTSSWFSFTADSKVLCVSSSWKSVLVSSLREIVATDLLDRDWFQNLTRITQGNGQSEVEQAVRRGIYWFFDAQLDTSLEMQMVKFWSCIECIFSFLGVHTTKSIRDGMTGMLILGGYKLVDMKDKMQLRKDIKRLYDLRCGAVHDAKHNHVTERDVAMVSKWAAWVMIEVAGLAEAGVQTRAEIKIQTDYWFELLQEKGSTAKAREKCPTCGGVMQDNS</sequence>
<dbReference type="EMBL" id="RBSD01000192">
    <property type="protein sequence ID" value="RMR80908.1"/>
    <property type="molecule type" value="Genomic_DNA"/>
</dbReference>
<organism evidence="1 2">
    <name type="scientific">Pseudomonas coronafaciens pv. striafaciens</name>
    <dbReference type="NCBI Taxonomy" id="235276"/>
    <lineage>
        <taxon>Bacteria</taxon>
        <taxon>Pseudomonadati</taxon>
        <taxon>Pseudomonadota</taxon>
        <taxon>Gammaproteobacteria</taxon>
        <taxon>Pseudomonadales</taxon>
        <taxon>Pseudomonadaceae</taxon>
        <taxon>Pseudomonas</taxon>
        <taxon>Pseudomonas coronafaciens</taxon>
    </lineage>
</organism>
<evidence type="ECO:0000313" key="2">
    <source>
        <dbReference type="Proteomes" id="UP000268004"/>
    </source>
</evidence>
<accession>A0A3M4XWN4</accession>
<evidence type="ECO:0000313" key="1">
    <source>
        <dbReference type="EMBL" id="RMR80908.1"/>
    </source>
</evidence>
<dbReference type="AlphaFoldDB" id="A0A3M4XWN4"/>